<evidence type="ECO:0000256" key="5">
    <source>
        <dbReference type="ARBA" id="ARBA00024042"/>
    </source>
</evidence>
<feature type="binding site" evidence="7">
    <location>
        <position position="129"/>
    </location>
    <ligand>
        <name>glyoxylate</name>
        <dbReference type="ChEBI" id="CHEBI:36655"/>
    </ligand>
</feature>
<feature type="binding site" evidence="7">
    <location>
        <begin position="306"/>
        <end position="310"/>
    </location>
    <ligand>
        <name>FMN</name>
        <dbReference type="ChEBI" id="CHEBI:58210"/>
    </ligand>
</feature>
<keyword evidence="10" id="KW-1185">Reference proteome</keyword>
<reference evidence="9" key="1">
    <citation type="journal article" date="2021" name="Microorganisms">
        <title>Acidisoma silvae sp. nov. and Acidisomacellulosilytica sp. nov., Two Acidophilic Bacteria Isolated from Decaying Wood, Hydrolyzing Cellulose and Producing Poly-3-hydroxybutyrate.</title>
        <authorList>
            <person name="Mieszkin S."/>
            <person name="Pouder E."/>
            <person name="Uroz S."/>
            <person name="Simon-Colin C."/>
            <person name="Alain K."/>
        </authorList>
    </citation>
    <scope>NUCLEOTIDE SEQUENCE</scope>
    <source>
        <strain evidence="9">HW T2.11</strain>
    </source>
</reference>
<keyword evidence="3 7" id="KW-0288">FMN</keyword>
<comment type="caution">
    <text evidence="9">The sequence shown here is derived from an EMBL/GenBank/DDBJ whole genome shotgun (WGS) entry which is preliminary data.</text>
</comment>
<dbReference type="InterPro" id="IPR000262">
    <property type="entry name" value="FMN-dep_DH"/>
</dbReference>
<comment type="similarity">
    <text evidence="5">Belongs to the FMN-dependent alpha-hydroxy acid dehydrogenase family.</text>
</comment>
<evidence type="ECO:0000256" key="7">
    <source>
        <dbReference type="PIRSR" id="PIRSR000138-2"/>
    </source>
</evidence>
<evidence type="ECO:0000256" key="4">
    <source>
        <dbReference type="ARBA" id="ARBA00023002"/>
    </source>
</evidence>
<dbReference type="Proteomes" id="UP000708298">
    <property type="component" value="Unassembled WGS sequence"/>
</dbReference>
<dbReference type="InterPro" id="IPR037396">
    <property type="entry name" value="FMN_HAD"/>
</dbReference>
<dbReference type="GO" id="GO:0005886">
    <property type="term" value="C:plasma membrane"/>
    <property type="evidence" value="ECO:0007669"/>
    <property type="project" value="TreeGrafter"/>
</dbReference>
<dbReference type="GO" id="GO:0004459">
    <property type="term" value="F:L-lactate dehydrogenase (NAD+) activity"/>
    <property type="evidence" value="ECO:0007669"/>
    <property type="project" value="TreeGrafter"/>
</dbReference>
<dbReference type="InterPro" id="IPR008259">
    <property type="entry name" value="FMN_hydac_DH_AS"/>
</dbReference>
<feature type="binding site" evidence="7">
    <location>
        <position position="127"/>
    </location>
    <ligand>
        <name>FMN</name>
        <dbReference type="ChEBI" id="CHEBI:58210"/>
    </ligand>
</feature>
<evidence type="ECO:0000256" key="6">
    <source>
        <dbReference type="PIRSR" id="PIRSR000138-1"/>
    </source>
</evidence>
<dbReference type="CDD" id="cd02809">
    <property type="entry name" value="alpha_hydroxyacid_oxid_FMN"/>
    <property type="match status" value="1"/>
</dbReference>
<keyword evidence="2 7" id="KW-0285">Flavoprotein</keyword>
<dbReference type="RefSeq" id="WP_227323692.1">
    <property type="nucleotide sequence ID" value="NZ_JAESVB010000022.1"/>
</dbReference>
<dbReference type="GO" id="GO:0010181">
    <property type="term" value="F:FMN binding"/>
    <property type="evidence" value="ECO:0007669"/>
    <property type="project" value="InterPro"/>
</dbReference>
<evidence type="ECO:0000259" key="8">
    <source>
        <dbReference type="PROSITE" id="PS51349"/>
    </source>
</evidence>
<feature type="domain" description="FMN hydroxy acid dehydrogenase" evidence="8">
    <location>
        <begin position="1"/>
        <end position="380"/>
    </location>
</feature>
<keyword evidence="4" id="KW-0560">Oxidoreductase</keyword>
<reference evidence="9" key="2">
    <citation type="submission" date="2021-01" db="EMBL/GenBank/DDBJ databases">
        <authorList>
            <person name="Mieszkin S."/>
            <person name="Pouder E."/>
            <person name="Alain K."/>
        </authorList>
    </citation>
    <scope>NUCLEOTIDE SEQUENCE</scope>
    <source>
        <strain evidence="9">HW T2.11</strain>
    </source>
</reference>
<feature type="binding site" evidence="7">
    <location>
        <position position="106"/>
    </location>
    <ligand>
        <name>FMN</name>
        <dbReference type="ChEBI" id="CHEBI:58210"/>
    </ligand>
</feature>
<feature type="binding site" evidence="7">
    <location>
        <begin position="77"/>
        <end position="79"/>
    </location>
    <ligand>
        <name>FMN</name>
        <dbReference type="ChEBI" id="CHEBI:58210"/>
    </ligand>
</feature>
<feature type="binding site" evidence="7">
    <location>
        <position position="275"/>
    </location>
    <ligand>
        <name>glyoxylate</name>
        <dbReference type="ChEBI" id="CHEBI:36655"/>
    </ligand>
</feature>
<dbReference type="InterPro" id="IPR012133">
    <property type="entry name" value="Alpha-hydoxy_acid_DH_FMN"/>
</dbReference>
<dbReference type="FunFam" id="3.20.20.70:FF:000029">
    <property type="entry name" value="L-lactate dehydrogenase"/>
    <property type="match status" value="1"/>
</dbReference>
<dbReference type="Gene3D" id="3.20.20.70">
    <property type="entry name" value="Aldolase class I"/>
    <property type="match status" value="1"/>
</dbReference>
<dbReference type="PANTHER" id="PTHR10578:SF107">
    <property type="entry name" value="2-HYDROXYACID OXIDASE 1"/>
    <property type="match status" value="1"/>
</dbReference>
<evidence type="ECO:0000256" key="2">
    <source>
        <dbReference type="ARBA" id="ARBA00022630"/>
    </source>
</evidence>
<evidence type="ECO:0000313" key="10">
    <source>
        <dbReference type="Proteomes" id="UP000708298"/>
    </source>
</evidence>
<evidence type="ECO:0000256" key="1">
    <source>
        <dbReference type="ARBA" id="ARBA00001917"/>
    </source>
</evidence>
<feature type="binding site" evidence="7">
    <location>
        <position position="278"/>
    </location>
    <ligand>
        <name>glyoxylate</name>
        <dbReference type="ChEBI" id="CHEBI:36655"/>
    </ligand>
</feature>
<sequence length="384" mass="42475">MNFANWEDARDLAKRRLPKIFFDFIDGAAFSERTAHANMADFDAWIFEQQVLVDVSDRDISTTFLGIKRRMPFMLAPIGFGGLLAPRGEIQAARAAHAVNMPYCLSNFGIISLEQLRAATDGPIWFQLYVLRDRTLSEKLIQRAENIGVEALCITVDSQVKSVRERDTRSGFRNLTKVTPRLALSLMTRPVWCWHAMRAGPLRINNLAEYPEYGANALEQAANLGNLIEAAMTWDDIKRFRDRWKGKLVIKGILNARDAVRCAEIGADAIIVSNHGGRQLDGTHSTISILPEIAAAAGERTDILFDGGIRRGTDIVKAMALGAKGVLLGRAYTYALAAGGEDGVTRLIDLLATEMDVTIGHMGISQVTDLYRRRAEIMRAAGKI</sequence>
<feature type="active site" description="Proton acceptor" evidence="6">
    <location>
        <position position="275"/>
    </location>
</feature>
<dbReference type="PROSITE" id="PS51349">
    <property type="entry name" value="FMN_HYDROXY_ACID_DH_2"/>
    <property type="match status" value="1"/>
</dbReference>
<dbReference type="InterPro" id="IPR013785">
    <property type="entry name" value="Aldolase_TIM"/>
</dbReference>
<dbReference type="AlphaFoldDB" id="A0A963YWC1"/>
<dbReference type="Pfam" id="PF01070">
    <property type="entry name" value="FMN_dh"/>
    <property type="match status" value="1"/>
</dbReference>
<organism evidence="9 10">
    <name type="scientific">Acidisoma silvae</name>
    <dbReference type="NCBI Taxonomy" id="2802396"/>
    <lineage>
        <taxon>Bacteria</taxon>
        <taxon>Pseudomonadati</taxon>
        <taxon>Pseudomonadota</taxon>
        <taxon>Alphaproteobacteria</taxon>
        <taxon>Acetobacterales</taxon>
        <taxon>Acidocellaceae</taxon>
        <taxon>Acidisoma</taxon>
    </lineage>
</organism>
<gene>
    <name evidence="9" type="ORF">ASILVAE211_22865</name>
</gene>
<feature type="binding site" evidence="7">
    <location>
        <begin position="329"/>
        <end position="330"/>
    </location>
    <ligand>
        <name>FMN</name>
        <dbReference type="ChEBI" id="CHEBI:58210"/>
    </ligand>
</feature>
<feature type="binding site" evidence="7">
    <location>
        <position position="273"/>
    </location>
    <ligand>
        <name>FMN</name>
        <dbReference type="ChEBI" id="CHEBI:58210"/>
    </ligand>
</feature>
<dbReference type="GO" id="GO:0009060">
    <property type="term" value="P:aerobic respiration"/>
    <property type="evidence" value="ECO:0007669"/>
    <property type="project" value="TreeGrafter"/>
</dbReference>
<dbReference type="PROSITE" id="PS00557">
    <property type="entry name" value="FMN_HYDROXY_ACID_DH_1"/>
    <property type="match status" value="1"/>
</dbReference>
<dbReference type="SUPFAM" id="SSF51395">
    <property type="entry name" value="FMN-linked oxidoreductases"/>
    <property type="match status" value="1"/>
</dbReference>
<protein>
    <submittedName>
        <fullName evidence="9">Alpha-hydroxy-acid oxidizing protein</fullName>
    </submittedName>
</protein>
<feature type="binding site" evidence="7">
    <location>
        <position position="251"/>
    </location>
    <ligand>
        <name>FMN</name>
        <dbReference type="ChEBI" id="CHEBI:58210"/>
    </ligand>
</feature>
<comment type="cofactor">
    <cofactor evidence="1">
        <name>FMN</name>
        <dbReference type="ChEBI" id="CHEBI:58210"/>
    </cofactor>
</comment>
<evidence type="ECO:0000313" key="9">
    <source>
        <dbReference type="EMBL" id="MCB8878049.1"/>
    </source>
</evidence>
<accession>A0A963YWC1</accession>
<proteinExistence type="inferred from homology"/>
<dbReference type="PIRSF" id="PIRSF000138">
    <property type="entry name" value="Al-hdrx_acd_dh"/>
    <property type="match status" value="1"/>
</dbReference>
<dbReference type="EMBL" id="JAESVB010000022">
    <property type="protein sequence ID" value="MCB8878049.1"/>
    <property type="molecule type" value="Genomic_DNA"/>
</dbReference>
<feature type="binding site" evidence="7">
    <location>
        <position position="155"/>
    </location>
    <ligand>
        <name>FMN</name>
        <dbReference type="ChEBI" id="CHEBI:58210"/>
    </ligand>
</feature>
<name>A0A963YWC1_9PROT</name>
<feature type="binding site" evidence="7">
    <location>
        <position position="164"/>
    </location>
    <ligand>
        <name>glyoxylate</name>
        <dbReference type="ChEBI" id="CHEBI:36655"/>
    </ligand>
</feature>
<evidence type="ECO:0000256" key="3">
    <source>
        <dbReference type="ARBA" id="ARBA00022643"/>
    </source>
</evidence>
<dbReference type="PANTHER" id="PTHR10578">
    <property type="entry name" value="S -2-HYDROXY-ACID OXIDASE-RELATED"/>
    <property type="match status" value="1"/>
</dbReference>